<protein>
    <recommendedName>
        <fullName evidence="3">MATH domain-containing protein</fullName>
    </recommendedName>
</protein>
<dbReference type="AlphaFoldDB" id="A0A178VVJ2"/>
<evidence type="ECO:0000313" key="5">
    <source>
        <dbReference type="Proteomes" id="UP000078284"/>
    </source>
</evidence>
<feature type="domain" description="MATH" evidence="3">
    <location>
        <begin position="314"/>
        <end position="432"/>
    </location>
</feature>
<accession>A0A178VVJ2</accession>
<dbReference type="InterPro" id="IPR002083">
    <property type="entry name" value="MATH/TRAF_dom"/>
</dbReference>
<dbReference type="Pfam" id="PF22486">
    <property type="entry name" value="MATH_2"/>
    <property type="match status" value="2"/>
</dbReference>
<feature type="domain" description="MATH" evidence="3">
    <location>
        <begin position="7"/>
        <end position="130"/>
    </location>
</feature>
<dbReference type="SUPFAM" id="SSF49599">
    <property type="entry name" value="TRAF domain-like"/>
    <property type="match status" value="2"/>
</dbReference>
<dbReference type="PROSITE" id="PS50144">
    <property type="entry name" value="MATH"/>
    <property type="match status" value="2"/>
</dbReference>
<sequence>MMEIDLQKTFTWKIENFSGRKFPITSTVFSSGGCEWYVLIRPKGDGFEDYLSLYLCVGNPKSLQPGWKRRASLHFIVLNQSGKEVHRTSERYGLFGPEIPGWGFRTALPLTKLQDRELLENNTLFIEVYIKVTEVVHEGDETRKDMLDFKGFNVLSSQIASVSPIFAKYPKFADDIKPTSKAVKTVYLKILLGLIKTVNKPPEIFSETELIKAYSSLIDLMEVGFRVKWLKSKLDEISLARKKKVDADAARVQELEGKVKNQVELDKEKTKSHVEPKMLSFKDYASPVTDVRNWAQVWAHMLAVFLNKGNHELLTIFTFEINNFSQKKASFMSPTFLGGGCEWYVLVQPDGGYLSLYLGVQHPKSFLTGWRTRASYRFVLLNQSGKELYRAAEISSLFCAKFRAWGDRTLPLSKLQEEGFLENNKLIIRVEVKVAEEGYLTGKEMFEIKGFEVPSSQVVSVSQLFMKHPDIATGFKLNGKGLKTAYMSLLLSLIETLRRPPLSFSDIELSKANSTLRELTEAGFKLDWLKKKLEEVSLKRKNAVDDGSRVKQVEERIKILKVTLSDLKDELQFEKTRSAAANQPLSFDDIV</sequence>
<evidence type="ECO:0000313" key="4">
    <source>
        <dbReference type="EMBL" id="OAP10399.1"/>
    </source>
</evidence>
<dbReference type="PANTHER" id="PTHR46236:SF12">
    <property type="entry name" value="MATH DOMAIN-CONTAINING PROTEIN"/>
    <property type="match status" value="1"/>
</dbReference>
<dbReference type="InterPro" id="IPR050804">
    <property type="entry name" value="MCC"/>
</dbReference>
<dbReference type="Proteomes" id="UP000078284">
    <property type="component" value="Chromosome 2"/>
</dbReference>
<feature type="coiled-coil region" evidence="2">
    <location>
        <begin position="550"/>
        <end position="577"/>
    </location>
</feature>
<comment type="caution">
    <text evidence="4">The sequence shown here is derived from an EMBL/GenBank/DDBJ whole genome shotgun (WGS) entry which is preliminary data.</text>
</comment>
<dbReference type="ExpressionAtlas" id="A0A178VVJ2">
    <property type="expression patterns" value="baseline and differential"/>
</dbReference>
<reference evidence="5" key="1">
    <citation type="journal article" date="2016" name="Proc. Natl. Acad. Sci. U.S.A.">
        <title>Chromosome-level assembly of Arabidopsis thaliana Ler reveals the extent of translocation and inversion polymorphisms.</title>
        <authorList>
            <person name="Zapata L."/>
            <person name="Ding J."/>
            <person name="Willing E.M."/>
            <person name="Hartwig B."/>
            <person name="Bezdan D."/>
            <person name="Jiao W.B."/>
            <person name="Patel V."/>
            <person name="Velikkakam James G."/>
            <person name="Koornneef M."/>
            <person name="Ossowski S."/>
            <person name="Schneeberger K."/>
        </authorList>
    </citation>
    <scope>NUCLEOTIDE SEQUENCE [LARGE SCALE GENOMIC DNA]</scope>
    <source>
        <strain evidence="5">cv. Landsberg erecta</strain>
    </source>
</reference>
<evidence type="ECO:0000256" key="2">
    <source>
        <dbReference type="SAM" id="Coils"/>
    </source>
</evidence>
<dbReference type="CDD" id="cd00121">
    <property type="entry name" value="MATH"/>
    <property type="match status" value="2"/>
</dbReference>
<dbReference type="InterPro" id="IPR008974">
    <property type="entry name" value="TRAF-like"/>
</dbReference>
<evidence type="ECO:0000259" key="3">
    <source>
        <dbReference type="PROSITE" id="PS50144"/>
    </source>
</evidence>
<evidence type="ECO:0000256" key="1">
    <source>
        <dbReference type="ARBA" id="ARBA00023054"/>
    </source>
</evidence>
<dbReference type="SMART" id="SM00061">
    <property type="entry name" value="MATH"/>
    <property type="match status" value="2"/>
</dbReference>
<dbReference type="PANTHER" id="PTHR46236">
    <property type="entry name" value="TRAF-LIKE SUPERFAMILY PROTEIN"/>
    <property type="match status" value="1"/>
</dbReference>
<dbReference type="Gene3D" id="2.60.210.10">
    <property type="entry name" value="Apoptosis, Tumor Necrosis Factor Receptor Associated Protein 2, Chain A"/>
    <property type="match status" value="2"/>
</dbReference>
<name>A0A178VVJ2_ARATH</name>
<dbReference type="EMBL" id="LUHQ01000002">
    <property type="protein sequence ID" value="OAP10399.1"/>
    <property type="molecule type" value="Genomic_DNA"/>
</dbReference>
<keyword evidence="1 2" id="KW-0175">Coiled coil</keyword>
<gene>
    <name evidence="4" type="ordered locus">AXX17_At2g39830</name>
</gene>
<organism evidence="4 5">
    <name type="scientific">Arabidopsis thaliana</name>
    <name type="common">Mouse-ear cress</name>
    <dbReference type="NCBI Taxonomy" id="3702"/>
    <lineage>
        <taxon>Eukaryota</taxon>
        <taxon>Viridiplantae</taxon>
        <taxon>Streptophyta</taxon>
        <taxon>Embryophyta</taxon>
        <taxon>Tracheophyta</taxon>
        <taxon>Spermatophyta</taxon>
        <taxon>Magnoliopsida</taxon>
        <taxon>eudicotyledons</taxon>
        <taxon>Gunneridae</taxon>
        <taxon>Pentapetalae</taxon>
        <taxon>rosids</taxon>
        <taxon>malvids</taxon>
        <taxon>Brassicales</taxon>
        <taxon>Brassicaceae</taxon>
        <taxon>Camelineae</taxon>
        <taxon>Arabidopsis</taxon>
    </lineage>
</organism>
<proteinExistence type="predicted"/>